<dbReference type="STRING" id="1123037.GCA_000425305_01422"/>
<gene>
    <name evidence="4" type="ORF">ES692_03460</name>
</gene>
<proteinExistence type="predicted"/>
<dbReference type="PANTHER" id="PTHR34978:SF3">
    <property type="entry name" value="SLR0241 PROTEIN"/>
    <property type="match status" value="1"/>
</dbReference>
<feature type="region of interest" description="Disordered" evidence="1">
    <location>
        <begin position="517"/>
        <end position="536"/>
    </location>
</feature>
<feature type="transmembrane region" description="Helical" evidence="2">
    <location>
        <begin position="263"/>
        <end position="281"/>
    </location>
</feature>
<keyword evidence="2" id="KW-0472">Membrane</keyword>
<keyword evidence="2" id="KW-0812">Transmembrane</keyword>
<dbReference type="AlphaFoldDB" id="A0A5C7B9P4"/>
<feature type="transmembrane region" description="Helical" evidence="2">
    <location>
        <begin position="6"/>
        <end position="22"/>
    </location>
</feature>
<evidence type="ECO:0000313" key="4">
    <source>
        <dbReference type="EMBL" id="TXE19352.1"/>
    </source>
</evidence>
<name>A0A5C7B9P4_9FLAO</name>
<reference evidence="4 5" key="1">
    <citation type="submission" date="2019-08" db="EMBL/GenBank/DDBJ databases">
        <title>Genome of Psychroserpens burtonensis ACAM 167.</title>
        <authorList>
            <person name="Bowman J.P."/>
        </authorList>
    </citation>
    <scope>NUCLEOTIDE SEQUENCE [LARGE SCALE GENOMIC DNA]</scope>
    <source>
        <strain evidence="4 5">ACAM 167</strain>
    </source>
</reference>
<feature type="transmembrane region" description="Helical" evidence="2">
    <location>
        <begin position="88"/>
        <end position="107"/>
    </location>
</feature>
<evidence type="ECO:0000256" key="1">
    <source>
        <dbReference type="SAM" id="MobiDB-lite"/>
    </source>
</evidence>
<dbReference type="CDD" id="cd07341">
    <property type="entry name" value="M56_BlaR1_MecR1_like"/>
    <property type="match status" value="1"/>
</dbReference>
<dbReference type="OrthoDB" id="1522859at2"/>
<dbReference type="InterPro" id="IPR008756">
    <property type="entry name" value="Peptidase_M56"/>
</dbReference>
<keyword evidence="2" id="KW-1133">Transmembrane helix</keyword>
<dbReference type="Proteomes" id="UP000321938">
    <property type="component" value="Unassembled WGS sequence"/>
</dbReference>
<protein>
    <submittedName>
        <fullName evidence="4">M56 family metallopeptidase</fullName>
    </submittedName>
</protein>
<feature type="domain" description="Peptidase M56" evidence="3">
    <location>
        <begin position="159"/>
        <end position="252"/>
    </location>
</feature>
<evidence type="ECO:0000256" key="2">
    <source>
        <dbReference type="SAM" id="Phobius"/>
    </source>
</evidence>
<sequence length="816" mass="93673">MLIYLLKFSACLAIFMVFYKLLFEKSSVHKFKRFYLLATLVLALVIPSLTFIEYIEPVIDKEHNSFVVSDSDMVETIPEVIEVNYTPIILWSLYGLGIFVFLLKFCINLNTIISRIKNNPKLKTGSFIHVLVSNLKTPHTFFNYIFFNKHKFEQNDIPKEVLIHEQTHAKQKHSIDVLLLELLQIIFWFNPLIYLLKRDVKLNHEFLADRAVLQNGIEPSTYQTILLAFSSKAEHQELANAINYSSIKKRFTVMNTHTSKRSIWLRSLLILPVLALLFYGFTESEQLEIEIIPPEIIELYLNEDGELLLENKIITYEDIEELYRPDLKLQVTIKVFQDADVKIAKDVSKKLKEIGIKKMTVCTSRISEFQNDSQEEATPKQVAEYNILAKKINAQSKNNPIIKLKDIERINYLYKLMSTTQKESAQPFPNFPPQPPAPTPPVKVIKNEITWILLNSKGQFSVNDKSGSLKSVEAKFKSVWNDKNKSKNIVFRHENNSPSDMVNKVNTLIDLYNLDNISDTLPPPPPGNQTQQNQPTGKEVTAYNAYAKAIKQQTIDIGQGKLIPPVSEKDLVNFTNIYKRMTDKQRNNAESFPDALPPPIPEDATQEQRAKMKSAINDFEKTYKRKVHQAKTDNDEMISVIVNDDVYEQTQDKNKVKTGFQKINGTLHYYVSINAAIKYYNRQGFEVNKTGVKISKRQVNASDVLPGQYITKVYSDSKVVSEFKDNEPNTYKDKIDIPSPPRPISRLDHIIAMAKKDATFFYEGQKVSSDSAIQLVKKHDELNLFTKDLATNKPRVFLTKDTTIPADTEILPKSNK</sequence>
<evidence type="ECO:0000259" key="3">
    <source>
        <dbReference type="Pfam" id="PF05569"/>
    </source>
</evidence>
<evidence type="ECO:0000313" key="5">
    <source>
        <dbReference type="Proteomes" id="UP000321938"/>
    </source>
</evidence>
<comment type="caution">
    <text evidence="4">The sequence shown here is derived from an EMBL/GenBank/DDBJ whole genome shotgun (WGS) entry which is preliminary data.</text>
</comment>
<dbReference type="EMBL" id="VOSB01000004">
    <property type="protein sequence ID" value="TXE19352.1"/>
    <property type="molecule type" value="Genomic_DNA"/>
</dbReference>
<keyword evidence="5" id="KW-1185">Reference proteome</keyword>
<accession>A0A5C7B9P4</accession>
<dbReference type="InterPro" id="IPR052173">
    <property type="entry name" value="Beta-lactam_resp_regulator"/>
</dbReference>
<dbReference type="PANTHER" id="PTHR34978">
    <property type="entry name" value="POSSIBLE SENSOR-TRANSDUCER PROTEIN BLAR"/>
    <property type="match status" value="1"/>
</dbReference>
<organism evidence="4 5">
    <name type="scientific">Psychroserpens burtonensis</name>
    <dbReference type="NCBI Taxonomy" id="49278"/>
    <lineage>
        <taxon>Bacteria</taxon>
        <taxon>Pseudomonadati</taxon>
        <taxon>Bacteroidota</taxon>
        <taxon>Flavobacteriia</taxon>
        <taxon>Flavobacteriales</taxon>
        <taxon>Flavobacteriaceae</taxon>
        <taxon>Psychroserpens</taxon>
    </lineage>
</organism>
<dbReference type="Pfam" id="PF05569">
    <property type="entry name" value="Peptidase_M56"/>
    <property type="match status" value="1"/>
</dbReference>
<feature type="transmembrane region" description="Helical" evidence="2">
    <location>
        <begin position="34"/>
        <end position="55"/>
    </location>
</feature>